<keyword evidence="1" id="KW-1133">Transmembrane helix</keyword>
<evidence type="ECO:0008006" key="3">
    <source>
        <dbReference type="Google" id="ProtNLM"/>
    </source>
</evidence>
<reference evidence="2" key="1">
    <citation type="journal article" date="2015" name="Nature">
        <title>Complex archaea that bridge the gap between prokaryotes and eukaryotes.</title>
        <authorList>
            <person name="Spang A."/>
            <person name="Saw J.H."/>
            <person name="Jorgensen S.L."/>
            <person name="Zaremba-Niedzwiedzka K."/>
            <person name="Martijn J."/>
            <person name="Lind A.E."/>
            <person name="van Eijk R."/>
            <person name="Schleper C."/>
            <person name="Guy L."/>
            <person name="Ettema T.J."/>
        </authorList>
    </citation>
    <scope>NUCLEOTIDE SEQUENCE</scope>
</reference>
<accession>A0A0F9B7H1</accession>
<name>A0A0F9B7H1_9ZZZZ</name>
<organism evidence="2">
    <name type="scientific">marine sediment metagenome</name>
    <dbReference type="NCBI Taxonomy" id="412755"/>
    <lineage>
        <taxon>unclassified sequences</taxon>
        <taxon>metagenomes</taxon>
        <taxon>ecological metagenomes</taxon>
    </lineage>
</organism>
<proteinExistence type="predicted"/>
<feature type="non-terminal residue" evidence="2">
    <location>
        <position position="1"/>
    </location>
</feature>
<feature type="transmembrane region" description="Helical" evidence="1">
    <location>
        <begin position="21"/>
        <end position="41"/>
    </location>
</feature>
<keyword evidence="1" id="KW-0472">Membrane</keyword>
<dbReference type="AlphaFoldDB" id="A0A0F9B7H1"/>
<keyword evidence="1" id="KW-0812">Transmembrane</keyword>
<comment type="caution">
    <text evidence="2">The sequence shown here is derived from an EMBL/GenBank/DDBJ whole genome shotgun (WGS) entry which is preliminary data.</text>
</comment>
<protein>
    <recommendedName>
        <fullName evidence="3">Type 4 fimbrial biogenesis protein PilX N-terminal domain-containing protein</fullName>
    </recommendedName>
</protein>
<gene>
    <name evidence="2" type="ORF">LCGC14_2563020</name>
</gene>
<sequence length="441" mass="47682">VGKSIIKKRIRIPTDCNEKGLVLIAALALISILALMATLSVTTTYTEIKISSNYKTSVQASYAVEAGYEEARARLRGSPSDPIYAGDPAASPDPAWSAYILTSDTWEFSTDPNDNNYFDPNYKNYIPLYDPVNHINTATETNTIQEAPYISYWVKIRHKKWSDCTAAEQATVDTSNTSVLPPSDPLDIIYYGYPTSTATTAVPFTSDNDPSNASPVDIITSYGGSGGKSSSIIEVQTRKLPGPPIVAAVYGDQEVHLHGDDVNITGDDVCASADSVPAVAYVNEVKLHDTYTLTSDAGATTQITALDLAVIIDELESIATVILTGDQTNYSVGSSSNYEVVYCDATQLSGSKLKLENVTGYGILVVRGKIEFKKNTNWNGLIIASLEIKFDDNTFGTINGAILSADKLHIKGEVDVYYSSCELDKAKSNFRHPTSKWKVGG</sequence>
<dbReference type="EMBL" id="LAZR01042355">
    <property type="protein sequence ID" value="KKL09722.1"/>
    <property type="molecule type" value="Genomic_DNA"/>
</dbReference>
<evidence type="ECO:0000256" key="1">
    <source>
        <dbReference type="SAM" id="Phobius"/>
    </source>
</evidence>
<evidence type="ECO:0000313" key="2">
    <source>
        <dbReference type="EMBL" id="KKL09722.1"/>
    </source>
</evidence>